<reference evidence="3 4" key="1">
    <citation type="journal article" date="2019" name="Int. J. Syst. Evol. Microbiol.">
        <title>The Global Catalogue of Microorganisms (GCM) 10K type strain sequencing project: providing services to taxonomists for standard genome sequencing and annotation.</title>
        <authorList>
            <consortium name="The Broad Institute Genomics Platform"/>
            <consortium name="The Broad Institute Genome Sequencing Center for Infectious Disease"/>
            <person name="Wu L."/>
            <person name="Ma J."/>
        </authorList>
    </citation>
    <scope>NUCLEOTIDE SEQUENCE [LARGE SCALE GENOMIC DNA]</scope>
    <source>
        <strain evidence="3 4">JCM 12389</strain>
    </source>
</reference>
<evidence type="ECO:0000313" key="4">
    <source>
        <dbReference type="Proteomes" id="UP001500880"/>
    </source>
</evidence>
<evidence type="ECO:0000259" key="2">
    <source>
        <dbReference type="Pfam" id="PF22768"/>
    </source>
</evidence>
<dbReference type="Pfam" id="PF05709">
    <property type="entry name" value="Sipho_tail"/>
    <property type="match status" value="1"/>
</dbReference>
<organism evidence="3 4">
    <name type="scientific">Salinibacillus aidingensis</name>
    <dbReference type="NCBI Taxonomy" id="237684"/>
    <lineage>
        <taxon>Bacteria</taxon>
        <taxon>Bacillati</taxon>
        <taxon>Bacillota</taxon>
        <taxon>Bacilli</taxon>
        <taxon>Bacillales</taxon>
        <taxon>Bacillaceae</taxon>
        <taxon>Salinibacillus</taxon>
    </lineage>
</organism>
<evidence type="ECO:0000313" key="3">
    <source>
        <dbReference type="EMBL" id="GAA0491345.1"/>
    </source>
</evidence>
<name>A0ABN1B6H3_9BACI</name>
<accession>A0ABN1B6H3</accession>
<protein>
    <recommendedName>
        <fullName evidence="5">Phage tail component, N-terminal domain-containing protein</fullName>
    </recommendedName>
</protein>
<dbReference type="InterPro" id="IPR054738">
    <property type="entry name" value="Siphovirus-type_tail_C"/>
</dbReference>
<evidence type="ECO:0000259" key="1">
    <source>
        <dbReference type="Pfam" id="PF05709"/>
    </source>
</evidence>
<sequence>MGATYRGKHSSDFGLAVQTNPHILPDFSLRTTNIPGMPGAHYQGNEYGMRRIPITIGFIGKDVQDYESRLRALADWLRPDLGPGVYVSDNEPDKFNYAVLQSVSFGRFRRIAEMGEGDLVLVCPDPFAYESKEQSKALPANIVYDGTADTYPIITARFNQPTTHLSIMNGDQSIDLGKPDKVTETAVAPETLVLHDTMEDTSLWQTATEVDNGSVTGSMTDADGPGFSVSDYGTVITPHEFQGPSLQRAIGASLQDFYADILVHQFNLSGNTGIIEIYFRDANGNNIAKFGFGDSHIGFQKNEGVLQLGGTSGVRNPLEPDDRSEWNNFNGIIRVRRWNNRWLAYLAQRDENGNYRGEKSVSYLEPIYTTPVDTIQVAIRKWGDTTPNDQGISEIRVYQLNDTSGANEVPEIAVAGDEITVDTATGDVRKNGEPRMDLVGLSTDFWALEQGENIIDVQPSGVADLSMKYRNRYL</sequence>
<dbReference type="Gene3D" id="2.60.120.860">
    <property type="match status" value="1"/>
</dbReference>
<evidence type="ECO:0008006" key="5">
    <source>
        <dbReference type="Google" id="ProtNLM"/>
    </source>
</evidence>
<dbReference type="InterPro" id="IPR008841">
    <property type="entry name" value="Siphovirus-type_tail_N"/>
</dbReference>
<dbReference type="Gene3D" id="2.40.30.200">
    <property type="match status" value="1"/>
</dbReference>
<dbReference type="RefSeq" id="WP_343839732.1">
    <property type="nucleotide sequence ID" value="NZ_BAAADO010000003.1"/>
</dbReference>
<dbReference type="Pfam" id="PF22768">
    <property type="entry name" value="SPP1_Dit"/>
    <property type="match status" value="1"/>
</dbReference>
<feature type="domain" description="Siphovirus-type tail component C-terminal" evidence="2">
    <location>
        <begin position="407"/>
        <end position="473"/>
    </location>
</feature>
<dbReference type="InterPro" id="IPR006520">
    <property type="entry name" value="Dit_BPSPP_N"/>
</dbReference>
<gene>
    <name evidence="3" type="ORF">GCM10008986_16810</name>
</gene>
<keyword evidence="4" id="KW-1185">Reference proteome</keyword>
<dbReference type="NCBIfam" id="TIGR01633">
    <property type="entry name" value="phi3626_gp14_N"/>
    <property type="match status" value="1"/>
</dbReference>
<proteinExistence type="predicted"/>
<feature type="domain" description="Siphovirus-type tail component RIFT-related" evidence="1">
    <location>
        <begin position="22"/>
        <end position="123"/>
    </location>
</feature>
<comment type="caution">
    <text evidence="3">The sequence shown here is derived from an EMBL/GenBank/DDBJ whole genome shotgun (WGS) entry which is preliminary data.</text>
</comment>
<dbReference type="Proteomes" id="UP001500880">
    <property type="component" value="Unassembled WGS sequence"/>
</dbReference>
<dbReference type="EMBL" id="BAAADO010000003">
    <property type="protein sequence ID" value="GAA0491345.1"/>
    <property type="molecule type" value="Genomic_DNA"/>
</dbReference>